<feature type="transmembrane region" description="Helical" evidence="1">
    <location>
        <begin position="123"/>
        <end position="143"/>
    </location>
</feature>
<feature type="transmembrane region" description="Helical" evidence="1">
    <location>
        <begin position="66"/>
        <end position="84"/>
    </location>
</feature>
<dbReference type="Pfam" id="PF06772">
    <property type="entry name" value="LtrA"/>
    <property type="match status" value="1"/>
</dbReference>
<feature type="transmembrane region" description="Helical" evidence="1">
    <location>
        <begin position="279"/>
        <end position="299"/>
    </location>
</feature>
<sequence>MELFYDLIYVAAVSMATHILAEAHGGHISWDAIIKYPLIFIPLWWAWTGFTVYVNRFGQDNTTERIVYFVQMVFVILMAAHINIDFEAHYLFFMLGYVGIRLSTVFMYARIWRVRDGVSRQVARYLCISFLIGSFISFSSVLFPGMAKFYVLYLGIFLDILLPLIGRHQLRKLPVHHHHLMERYGLATIILLGELILVMVDTIRDHSITVESGIVLLLGFLIAVAIWWHYFESSEAAAQEERTSSGQSIIYGHLFTFMSLGITSNVVRYAFNRELELPGFAWLALAGLGLYVVSVLVIFHPLKKNAARGTYRLLGYHLAVLGLAAVVLLLLPSIIAVYIACTIFFVGYALVSLKTRKGGRNSTYTKKQKIHHRTGV</sequence>
<keyword evidence="1" id="KW-1133">Transmembrane helix</keyword>
<accession>A0ABT9CAJ4</accession>
<feature type="transmembrane region" description="Helical" evidence="1">
    <location>
        <begin position="149"/>
        <end position="166"/>
    </location>
</feature>
<dbReference type="PANTHER" id="PTHR36840:SF1">
    <property type="entry name" value="BLL5714 PROTEIN"/>
    <property type="match status" value="1"/>
</dbReference>
<feature type="transmembrane region" description="Helical" evidence="1">
    <location>
        <begin position="335"/>
        <end position="353"/>
    </location>
</feature>
<feature type="transmembrane region" description="Helical" evidence="1">
    <location>
        <begin position="90"/>
        <end position="111"/>
    </location>
</feature>
<dbReference type="EMBL" id="JAUQTB010000003">
    <property type="protein sequence ID" value="MDO7906262.1"/>
    <property type="molecule type" value="Genomic_DNA"/>
</dbReference>
<evidence type="ECO:0000256" key="1">
    <source>
        <dbReference type="SAM" id="Phobius"/>
    </source>
</evidence>
<comment type="caution">
    <text evidence="2">The sequence shown here is derived from an EMBL/GenBank/DDBJ whole genome shotgun (WGS) entry which is preliminary data.</text>
</comment>
<evidence type="ECO:0000313" key="2">
    <source>
        <dbReference type="EMBL" id="MDO7906262.1"/>
    </source>
</evidence>
<dbReference type="Proteomes" id="UP001240171">
    <property type="component" value="Unassembled WGS sequence"/>
</dbReference>
<feature type="transmembrane region" description="Helical" evidence="1">
    <location>
        <begin position="33"/>
        <end position="54"/>
    </location>
</feature>
<reference evidence="2 3" key="1">
    <citation type="submission" date="2023-07" db="EMBL/GenBank/DDBJ databases">
        <title>Paenibacillus sp. JX-17 nov. isolated from soil.</title>
        <authorList>
            <person name="Wan Y."/>
            <person name="Liu B."/>
        </authorList>
    </citation>
    <scope>NUCLEOTIDE SEQUENCE [LARGE SCALE GENOMIC DNA]</scope>
    <source>
        <strain evidence="2 3">JX-17</strain>
    </source>
</reference>
<keyword evidence="3" id="KW-1185">Reference proteome</keyword>
<feature type="transmembrane region" description="Helical" evidence="1">
    <location>
        <begin position="249"/>
        <end position="267"/>
    </location>
</feature>
<evidence type="ECO:0000313" key="3">
    <source>
        <dbReference type="Proteomes" id="UP001240171"/>
    </source>
</evidence>
<protein>
    <submittedName>
        <fullName evidence="2">Low temperature requirement protein A</fullName>
    </submittedName>
</protein>
<feature type="transmembrane region" description="Helical" evidence="1">
    <location>
        <begin position="209"/>
        <end position="228"/>
    </location>
</feature>
<proteinExistence type="predicted"/>
<keyword evidence="1" id="KW-0472">Membrane</keyword>
<gene>
    <name evidence="2" type="ORF">Q5741_07495</name>
</gene>
<organism evidence="2 3">
    <name type="scientific">Paenibacillus lacisoli</name>
    <dbReference type="NCBI Taxonomy" id="3064525"/>
    <lineage>
        <taxon>Bacteria</taxon>
        <taxon>Bacillati</taxon>
        <taxon>Bacillota</taxon>
        <taxon>Bacilli</taxon>
        <taxon>Bacillales</taxon>
        <taxon>Paenibacillaceae</taxon>
        <taxon>Paenibacillus</taxon>
    </lineage>
</organism>
<keyword evidence="1" id="KW-0812">Transmembrane</keyword>
<feature type="transmembrane region" description="Helical" evidence="1">
    <location>
        <begin position="186"/>
        <end position="203"/>
    </location>
</feature>
<dbReference type="InterPro" id="IPR010640">
    <property type="entry name" value="Low_temperature_requirement_A"/>
</dbReference>
<feature type="transmembrane region" description="Helical" evidence="1">
    <location>
        <begin position="311"/>
        <end position="329"/>
    </location>
</feature>
<name>A0ABT9CAJ4_9BACL</name>
<dbReference type="PANTHER" id="PTHR36840">
    <property type="entry name" value="BLL5714 PROTEIN"/>
    <property type="match status" value="1"/>
</dbReference>